<feature type="region of interest" description="Disordered" evidence="7">
    <location>
        <begin position="130"/>
        <end position="160"/>
    </location>
</feature>
<dbReference type="CDD" id="cd18315">
    <property type="entry name" value="BTB_POZ_BAB-like"/>
    <property type="match status" value="1"/>
</dbReference>
<feature type="domain" description="C2H2-type" evidence="9">
    <location>
        <begin position="353"/>
        <end position="376"/>
    </location>
</feature>
<evidence type="ECO:0000256" key="3">
    <source>
        <dbReference type="ARBA" id="ARBA00022723"/>
    </source>
</evidence>
<feature type="region of interest" description="Disordered" evidence="7">
    <location>
        <begin position="221"/>
        <end position="247"/>
    </location>
</feature>
<proteinExistence type="predicted"/>
<evidence type="ECO:0000256" key="5">
    <source>
        <dbReference type="ARBA" id="ARBA00023242"/>
    </source>
</evidence>
<dbReference type="GO" id="GO:0008270">
    <property type="term" value="F:zinc ion binding"/>
    <property type="evidence" value="ECO:0007669"/>
    <property type="project" value="UniProtKB-KW"/>
</dbReference>
<dbReference type="GO" id="GO:0048813">
    <property type="term" value="P:dendrite morphogenesis"/>
    <property type="evidence" value="ECO:0007669"/>
    <property type="project" value="UniProtKB-ARBA"/>
</dbReference>
<dbReference type="Gene3D" id="3.30.710.10">
    <property type="entry name" value="Potassium Channel Kv1.1, Chain A"/>
    <property type="match status" value="1"/>
</dbReference>
<evidence type="ECO:0000256" key="2">
    <source>
        <dbReference type="ARBA" id="ARBA00022473"/>
    </source>
</evidence>
<dbReference type="InterPro" id="IPR013087">
    <property type="entry name" value="Znf_C2H2_type"/>
</dbReference>
<dbReference type="GO" id="GO:0061061">
    <property type="term" value="P:muscle structure development"/>
    <property type="evidence" value="ECO:0007669"/>
    <property type="project" value="UniProtKB-ARBA"/>
</dbReference>
<feature type="compositionally biased region" description="Low complexity" evidence="7">
    <location>
        <begin position="267"/>
        <end position="283"/>
    </location>
</feature>
<comment type="subcellular location">
    <subcellularLocation>
        <location evidence="1">Nucleus</location>
    </subcellularLocation>
</comment>
<dbReference type="SMART" id="SM00355">
    <property type="entry name" value="ZnF_C2H2"/>
    <property type="match status" value="2"/>
</dbReference>
<keyword evidence="6" id="KW-0863">Zinc-finger</keyword>
<keyword evidence="5" id="KW-0539">Nucleus</keyword>
<keyword evidence="3" id="KW-0479">Metal-binding</keyword>
<evidence type="ECO:0008006" key="12">
    <source>
        <dbReference type="Google" id="ProtNLM"/>
    </source>
</evidence>
<dbReference type="Proteomes" id="UP000030742">
    <property type="component" value="Unassembled WGS sequence"/>
</dbReference>
<dbReference type="PROSITE" id="PS50157">
    <property type="entry name" value="ZINC_FINGER_C2H2_2"/>
    <property type="match status" value="2"/>
</dbReference>
<dbReference type="Pfam" id="PF00651">
    <property type="entry name" value="BTB"/>
    <property type="match status" value="1"/>
</dbReference>
<dbReference type="PROSITE" id="PS50097">
    <property type="entry name" value="BTB"/>
    <property type="match status" value="1"/>
</dbReference>
<dbReference type="FunFam" id="3.30.710.10:FF:000118">
    <property type="entry name" value="Abrupt, isoform B"/>
    <property type="match status" value="1"/>
</dbReference>
<feature type="compositionally biased region" description="Polar residues" evidence="7">
    <location>
        <begin position="234"/>
        <end position="247"/>
    </location>
</feature>
<dbReference type="GO" id="GO:0007423">
    <property type="term" value="P:sensory organ development"/>
    <property type="evidence" value="ECO:0007669"/>
    <property type="project" value="UniProtKB-ARBA"/>
</dbReference>
<evidence type="ECO:0000256" key="1">
    <source>
        <dbReference type="ARBA" id="ARBA00004123"/>
    </source>
</evidence>
<dbReference type="PROSITE" id="PS00028">
    <property type="entry name" value="ZINC_FINGER_C2H2_1"/>
    <property type="match status" value="2"/>
</dbReference>
<sequence>MVDTQHFCLRWNNYQSSITSAFENLRDDEDFVDVTLACEGKSLKAHRVVLSACSPYFRELLKSTPCKHPVIVLQDVAWADLHALVEFIYHGEVNVHQRSLSSFLKTAEVLRVSGLTQQHGDGREQLAQVQSLIRSQQQQQQQQQQHQAPPTPPIPNHQGSYADKLVEDALFTSPPSPPHGATVNQLLRRAAMQYRRERFERRISSDPESDHKRVRSEHIIGNNNNNELNLSHNPPQTQPADFSPSAMKNNALNLNINSSVKSEVIEGEGAPNENGPNNLPHGPHSGGSSGGDHDDHDSPIGPYLTPSESKLFATAAGSFNFSMAALAADPAALGTDGTRRALPLPYGNSASHHRCDLCGKMLSTKLTLKRHKEQQHLQPLNNAVCQLCQKVFRTLNSLNNHRSIYHRRQK</sequence>
<dbReference type="EMBL" id="KB632408">
    <property type="protein sequence ID" value="ERL95132.1"/>
    <property type="molecule type" value="Genomic_DNA"/>
</dbReference>
<dbReference type="InterPro" id="IPR000210">
    <property type="entry name" value="BTB/POZ_dom"/>
</dbReference>
<dbReference type="OrthoDB" id="10261408at2759"/>
<dbReference type="InterPro" id="IPR051095">
    <property type="entry name" value="Dros_DevTransReg"/>
</dbReference>
<dbReference type="STRING" id="77166.U4UPU9"/>
<dbReference type="GO" id="GO:0005634">
    <property type="term" value="C:nucleus"/>
    <property type="evidence" value="ECO:0007669"/>
    <property type="project" value="UniProtKB-SubCell"/>
</dbReference>
<evidence type="ECO:0000256" key="4">
    <source>
        <dbReference type="ARBA" id="ARBA00022737"/>
    </source>
</evidence>
<evidence type="ECO:0000313" key="10">
    <source>
        <dbReference type="EMBL" id="ERL95132.1"/>
    </source>
</evidence>
<evidence type="ECO:0000259" key="9">
    <source>
        <dbReference type="PROSITE" id="PS50157"/>
    </source>
</evidence>
<dbReference type="InterPro" id="IPR036236">
    <property type="entry name" value="Znf_C2H2_sf"/>
</dbReference>
<dbReference type="InterPro" id="IPR011333">
    <property type="entry name" value="SKP1/BTB/POZ_sf"/>
</dbReference>
<accession>U4UPU9</accession>
<keyword evidence="4" id="KW-0677">Repeat</keyword>
<dbReference type="SUPFAM" id="SSF54695">
    <property type="entry name" value="POZ domain"/>
    <property type="match status" value="1"/>
</dbReference>
<name>U4UPU9_DENPD</name>
<feature type="compositionally biased region" description="Low complexity" evidence="7">
    <location>
        <begin position="136"/>
        <end position="147"/>
    </location>
</feature>
<dbReference type="PANTHER" id="PTHR23110">
    <property type="entry name" value="BTB DOMAIN TRANSCRIPTION FACTOR"/>
    <property type="match status" value="1"/>
</dbReference>
<feature type="compositionally biased region" description="Low complexity" evidence="7">
    <location>
        <begin position="221"/>
        <end position="233"/>
    </location>
</feature>
<dbReference type="SMART" id="SM00225">
    <property type="entry name" value="BTB"/>
    <property type="match status" value="1"/>
</dbReference>
<dbReference type="GO" id="GO:0030707">
    <property type="term" value="P:follicle cell of egg chamber development"/>
    <property type="evidence" value="ECO:0007669"/>
    <property type="project" value="UniProtKB-ARBA"/>
</dbReference>
<dbReference type="AlphaFoldDB" id="U4UPU9"/>
<keyword evidence="2" id="KW-0217">Developmental protein</keyword>
<feature type="region of interest" description="Disordered" evidence="7">
    <location>
        <begin position="266"/>
        <end position="305"/>
    </location>
</feature>
<evidence type="ECO:0000313" key="11">
    <source>
        <dbReference type="Proteomes" id="UP000030742"/>
    </source>
</evidence>
<evidence type="ECO:0000259" key="8">
    <source>
        <dbReference type="PROSITE" id="PS50097"/>
    </source>
</evidence>
<keyword evidence="6" id="KW-0862">Zinc</keyword>
<dbReference type="Gene3D" id="3.30.160.60">
    <property type="entry name" value="Classic Zinc Finger"/>
    <property type="match status" value="1"/>
</dbReference>
<dbReference type="GO" id="GO:0006357">
    <property type="term" value="P:regulation of transcription by RNA polymerase II"/>
    <property type="evidence" value="ECO:0007669"/>
    <property type="project" value="TreeGrafter"/>
</dbReference>
<evidence type="ECO:0000256" key="7">
    <source>
        <dbReference type="SAM" id="MobiDB-lite"/>
    </source>
</evidence>
<protein>
    <recommendedName>
        <fullName evidence="12">BTB domain-containing protein</fullName>
    </recommendedName>
</protein>
<dbReference type="SUPFAM" id="SSF57667">
    <property type="entry name" value="beta-beta-alpha zinc fingers"/>
    <property type="match status" value="1"/>
</dbReference>
<reference evidence="10 11" key="1">
    <citation type="journal article" date="2013" name="Genome Biol.">
        <title>Draft genome of the mountain pine beetle, Dendroctonus ponderosae Hopkins, a major forest pest.</title>
        <authorList>
            <person name="Keeling C.I."/>
            <person name="Yuen M.M."/>
            <person name="Liao N.Y."/>
            <person name="Docking T.R."/>
            <person name="Chan S.K."/>
            <person name="Taylor G.A."/>
            <person name="Palmquist D.L."/>
            <person name="Jackman S.D."/>
            <person name="Nguyen A."/>
            <person name="Li M."/>
            <person name="Henderson H."/>
            <person name="Janes J.K."/>
            <person name="Zhao Y."/>
            <person name="Pandoh P."/>
            <person name="Moore R."/>
            <person name="Sperling F.A."/>
            <person name="Huber D.P."/>
            <person name="Birol I."/>
            <person name="Jones S.J."/>
            <person name="Bohlmann J."/>
        </authorList>
    </citation>
    <scope>NUCLEOTIDE SEQUENCE</scope>
</reference>
<evidence type="ECO:0000256" key="6">
    <source>
        <dbReference type="PROSITE-ProRule" id="PRU00042"/>
    </source>
</evidence>
<dbReference type="Pfam" id="PF00096">
    <property type="entry name" value="zf-C2H2"/>
    <property type="match status" value="1"/>
</dbReference>
<gene>
    <name evidence="10" type="ORF">D910_12402</name>
</gene>
<feature type="domain" description="BTB" evidence="8">
    <location>
        <begin position="32"/>
        <end position="97"/>
    </location>
</feature>
<organism evidence="10 11">
    <name type="scientific">Dendroctonus ponderosae</name>
    <name type="common">Mountain pine beetle</name>
    <dbReference type="NCBI Taxonomy" id="77166"/>
    <lineage>
        <taxon>Eukaryota</taxon>
        <taxon>Metazoa</taxon>
        <taxon>Ecdysozoa</taxon>
        <taxon>Arthropoda</taxon>
        <taxon>Hexapoda</taxon>
        <taxon>Insecta</taxon>
        <taxon>Pterygota</taxon>
        <taxon>Neoptera</taxon>
        <taxon>Endopterygota</taxon>
        <taxon>Coleoptera</taxon>
        <taxon>Polyphaga</taxon>
        <taxon>Cucujiformia</taxon>
        <taxon>Curculionidae</taxon>
        <taxon>Scolytinae</taxon>
        <taxon>Dendroctonus</taxon>
    </lineage>
</organism>
<feature type="domain" description="C2H2-type" evidence="9">
    <location>
        <begin position="383"/>
        <end position="410"/>
    </location>
</feature>
<dbReference type="PANTHER" id="PTHR23110:SF99">
    <property type="entry name" value="BROAD-COMPLEX CORE PROTEIN ISOFORM 6"/>
    <property type="match status" value="1"/>
</dbReference>